<dbReference type="PRINTS" id="PR00377">
    <property type="entry name" value="IMPHPHTASES"/>
</dbReference>
<dbReference type="InterPro" id="IPR020583">
    <property type="entry name" value="Inositol_monoP_metal-BS"/>
</dbReference>
<dbReference type="GO" id="GO:0008934">
    <property type="term" value="F:inositol monophosphate 1-phosphatase activity"/>
    <property type="evidence" value="ECO:0007669"/>
    <property type="project" value="TreeGrafter"/>
</dbReference>
<proteinExistence type="inferred from homology"/>
<dbReference type="PANTHER" id="PTHR20854:SF4">
    <property type="entry name" value="INOSITOL-1-MONOPHOSPHATASE-RELATED"/>
    <property type="match status" value="1"/>
</dbReference>
<dbReference type="PANTHER" id="PTHR20854">
    <property type="entry name" value="INOSITOL MONOPHOSPHATASE"/>
    <property type="match status" value="1"/>
</dbReference>
<sequence>MNATAATAPLPSDDDAVAIRLAAAERIARAAGETASAFFARRADLVVEQKAAVQDLVSQADRQVETEIRDAVAALFPDDAILGEEHGAAAGTSGFRWVIDPIDGTSPFLTGQPNWCVSIALTDPDGIAAGVVHAPALGETYVARRGGGAFLNGRRLTVDPAWTITSANIAFGATNSAAPGPAGAFVTALYAEGGVMFRIGSGALMLCYVASGRLAGYFDPLINAYDCYAGNLAVLEAGGRVRFDGDDERQGPLWCGNDRILDDLVRLTATAGF</sequence>
<evidence type="ECO:0000256" key="2">
    <source>
        <dbReference type="ARBA" id="ARBA00001946"/>
    </source>
</evidence>
<dbReference type="AlphaFoldDB" id="A0A931I5Z9"/>
<dbReference type="Gene3D" id="3.40.190.80">
    <property type="match status" value="1"/>
</dbReference>
<evidence type="ECO:0000256" key="3">
    <source>
        <dbReference type="ARBA" id="ARBA00009759"/>
    </source>
</evidence>
<keyword evidence="11" id="KW-1185">Reference proteome</keyword>
<evidence type="ECO:0000313" key="10">
    <source>
        <dbReference type="EMBL" id="MBH0239458.1"/>
    </source>
</evidence>
<dbReference type="GO" id="GO:0007165">
    <property type="term" value="P:signal transduction"/>
    <property type="evidence" value="ECO:0007669"/>
    <property type="project" value="TreeGrafter"/>
</dbReference>
<comment type="catalytic activity">
    <reaction evidence="1">
        <text>a myo-inositol phosphate + H2O = myo-inositol + phosphate</text>
        <dbReference type="Rhea" id="RHEA:24056"/>
        <dbReference type="ChEBI" id="CHEBI:15377"/>
        <dbReference type="ChEBI" id="CHEBI:17268"/>
        <dbReference type="ChEBI" id="CHEBI:43474"/>
        <dbReference type="ChEBI" id="CHEBI:84139"/>
        <dbReference type="EC" id="3.1.3.25"/>
    </reaction>
</comment>
<evidence type="ECO:0000256" key="4">
    <source>
        <dbReference type="ARBA" id="ARBA00013106"/>
    </source>
</evidence>
<evidence type="ECO:0000256" key="7">
    <source>
        <dbReference type="ARBA" id="ARBA00022801"/>
    </source>
</evidence>
<dbReference type="FunFam" id="3.30.540.10:FF:000003">
    <property type="entry name" value="Inositol-1-monophosphatase"/>
    <property type="match status" value="1"/>
</dbReference>
<dbReference type="EC" id="3.1.3.25" evidence="4"/>
<dbReference type="Gene3D" id="3.30.540.10">
    <property type="entry name" value="Fructose-1,6-Bisphosphatase, subunit A, domain 1"/>
    <property type="match status" value="1"/>
</dbReference>
<feature type="binding site" evidence="9">
    <location>
        <position position="226"/>
    </location>
    <ligand>
        <name>Mg(2+)</name>
        <dbReference type="ChEBI" id="CHEBI:18420"/>
        <label>1</label>
        <note>catalytic</note>
    </ligand>
</feature>
<evidence type="ECO:0000313" key="11">
    <source>
        <dbReference type="Proteomes" id="UP000631694"/>
    </source>
</evidence>
<dbReference type="GO" id="GO:0006020">
    <property type="term" value="P:inositol metabolic process"/>
    <property type="evidence" value="ECO:0007669"/>
    <property type="project" value="TreeGrafter"/>
</dbReference>
<dbReference type="RefSeq" id="WP_197312532.1">
    <property type="nucleotide sequence ID" value="NZ_JADZLT010000054.1"/>
</dbReference>
<dbReference type="EMBL" id="JADZLT010000054">
    <property type="protein sequence ID" value="MBH0239458.1"/>
    <property type="molecule type" value="Genomic_DNA"/>
</dbReference>
<dbReference type="Proteomes" id="UP000631694">
    <property type="component" value="Unassembled WGS sequence"/>
</dbReference>
<comment type="similarity">
    <text evidence="3">Belongs to the inositol monophosphatase superfamily.</text>
</comment>
<dbReference type="Pfam" id="PF00459">
    <property type="entry name" value="Inositol_P"/>
    <property type="match status" value="1"/>
</dbReference>
<keyword evidence="7" id="KW-0378">Hydrolase</keyword>
<evidence type="ECO:0000256" key="5">
    <source>
        <dbReference type="ARBA" id="ARBA00019784"/>
    </source>
</evidence>
<feature type="binding site" evidence="9">
    <location>
        <position position="103"/>
    </location>
    <ligand>
        <name>Mg(2+)</name>
        <dbReference type="ChEBI" id="CHEBI:18420"/>
        <label>1</label>
        <note>catalytic</note>
    </ligand>
</feature>
<evidence type="ECO:0000256" key="1">
    <source>
        <dbReference type="ARBA" id="ARBA00001033"/>
    </source>
</evidence>
<feature type="binding site" evidence="9">
    <location>
        <position position="84"/>
    </location>
    <ligand>
        <name>Mg(2+)</name>
        <dbReference type="ChEBI" id="CHEBI:18420"/>
        <label>1</label>
        <note>catalytic</note>
    </ligand>
</feature>
<reference evidence="10" key="1">
    <citation type="submission" date="2020-12" db="EMBL/GenBank/DDBJ databases">
        <title>Methylobrevis albus sp. nov., isolated from fresh water lack sediment.</title>
        <authorList>
            <person name="Zou Q."/>
        </authorList>
    </citation>
    <scope>NUCLEOTIDE SEQUENCE</scope>
    <source>
        <strain evidence="10">L22</strain>
    </source>
</reference>
<keyword evidence="8 9" id="KW-0460">Magnesium</keyword>
<comment type="cofactor">
    <cofactor evidence="2 9">
        <name>Mg(2+)</name>
        <dbReference type="ChEBI" id="CHEBI:18420"/>
    </cofactor>
</comment>
<gene>
    <name evidence="10" type="ORF">I5731_16665</name>
</gene>
<dbReference type="SUPFAM" id="SSF56655">
    <property type="entry name" value="Carbohydrate phosphatase"/>
    <property type="match status" value="1"/>
</dbReference>
<name>A0A931I5Z9_9HYPH</name>
<accession>A0A931I5Z9</accession>
<organism evidence="10 11">
    <name type="scientific">Methylobrevis albus</name>
    <dbReference type="NCBI Taxonomy" id="2793297"/>
    <lineage>
        <taxon>Bacteria</taxon>
        <taxon>Pseudomonadati</taxon>
        <taxon>Pseudomonadota</taxon>
        <taxon>Alphaproteobacteria</taxon>
        <taxon>Hyphomicrobiales</taxon>
        <taxon>Pleomorphomonadaceae</taxon>
        <taxon>Methylobrevis</taxon>
    </lineage>
</organism>
<evidence type="ECO:0000256" key="6">
    <source>
        <dbReference type="ARBA" id="ARBA00022723"/>
    </source>
</evidence>
<protein>
    <recommendedName>
        <fullName evidence="5">Inositol-1-monophosphatase</fullName>
        <ecNumber evidence="4">3.1.3.25</ecNumber>
    </recommendedName>
</protein>
<dbReference type="GO" id="GO:0046872">
    <property type="term" value="F:metal ion binding"/>
    <property type="evidence" value="ECO:0007669"/>
    <property type="project" value="UniProtKB-KW"/>
</dbReference>
<comment type="caution">
    <text evidence="10">The sequence shown here is derived from an EMBL/GenBank/DDBJ whole genome shotgun (WGS) entry which is preliminary data.</text>
</comment>
<keyword evidence="6 9" id="KW-0479">Metal-binding</keyword>
<dbReference type="PROSITE" id="PS00629">
    <property type="entry name" value="IMP_1"/>
    <property type="match status" value="1"/>
</dbReference>
<dbReference type="InterPro" id="IPR000760">
    <property type="entry name" value="Inositol_monophosphatase-like"/>
</dbReference>
<feature type="binding site" evidence="9">
    <location>
        <position position="102"/>
    </location>
    <ligand>
        <name>Mg(2+)</name>
        <dbReference type="ChEBI" id="CHEBI:18420"/>
        <label>1</label>
        <note>catalytic</note>
    </ligand>
</feature>
<feature type="binding site" evidence="9">
    <location>
        <position position="100"/>
    </location>
    <ligand>
        <name>Mg(2+)</name>
        <dbReference type="ChEBI" id="CHEBI:18420"/>
        <label>1</label>
        <note>catalytic</note>
    </ligand>
</feature>
<evidence type="ECO:0000256" key="9">
    <source>
        <dbReference type="PIRSR" id="PIRSR600760-2"/>
    </source>
</evidence>
<evidence type="ECO:0000256" key="8">
    <source>
        <dbReference type="ARBA" id="ARBA00022842"/>
    </source>
</evidence>